<dbReference type="GO" id="GO:0045292">
    <property type="term" value="P:mRNA cis splicing, via spliceosome"/>
    <property type="evidence" value="ECO:0007669"/>
    <property type="project" value="TreeGrafter"/>
</dbReference>
<dbReference type="GO" id="GO:0034715">
    <property type="term" value="C:pICln-Sm protein complex"/>
    <property type="evidence" value="ECO:0007669"/>
    <property type="project" value="InterPro"/>
</dbReference>
<comment type="similarity">
    <text evidence="3">Belongs to the pICln (TC 1.A.47) family.</text>
</comment>
<dbReference type="OMA" id="YFMLDHK"/>
<dbReference type="GO" id="GO:0034709">
    <property type="term" value="C:methylosome"/>
    <property type="evidence" value="ECO:0007669"/>
    <property type="project" value="InterPro"/>
</dbReference>
<reference evidence="10" key="1">
    <citation type="submission" date="2025-08" db="UniProtKB">
        <authorList>
            <consortium name="RefSeq"/>
        </authorList>
    </citation>
    <scope>IDENTIFICATION</scope>
    <source>
        <tissue evidence="10">Gonads</tissue>
    </source>
</reference>
<evidence type="ECO:0000256" key="7">
    <source>
        <dbReference type="ARBA" id="ARBA00045890"/>
    </source>
</evidence>
<dbReference type="GO" id="GO:0006821">
    <property type="term" value="P:chloride transport"/>
    <property type="evidence" value="ECO:0007669"/>
    <property type="project" value="InterPro"/>
</dbReference>
<dbReference type="STRING" id="7574.A0A1S3I6I6"/>
<feature type="compositionally biased region" description="Acidic residues" evidence="8">
    <location>
        <begin position="103"/>
        <end position="116"/>
    </location>
</feature>
<dbReference type="InterPro" id="IPR003521">
    <property type="entry name" value="ICln"/>
</dbReference>
<dbReference type="PANTHER" id="PTHR21399:SF0">
    <property type="entry name" value="METHYLOSOME SUBUNIT PICLN"/>
    <property type="match status" value="1"/>
</dbReference>
<comment type="subcellular location">
    <subcellularLocation>
        <location evidence="2">Cytoplasm</location>
    </subcellularLocation>
    <subcellularLocation>
        <location evidence="1">Nucleus</location>
    </subcellularLocation>
</comment>
<evidence type="ECO:0000256" key="4">
    <source>
        <dbReference type="ARBA" id="ARBA00015653"/>
    </source>
</evidence>
<dbReference type="InParanoid" id="A0A1S3I6I6"/>
<dbReference type="FunCoup" id="A0A1S3I6I6">
    <property type="interactions" value="1384"/>
</dbReference>
<dbReference type="PANTHER" id="PTHR21399">
    <property type="entry name" value="CHLORIDE CONDUCTANCE REGULATORY PROTEIN ICLN"/>
    <property type="match status" value="1"/>
</dbReference>
<dbReference type="PRINTS" id="PR01348">
    <property type="entry name" value="ICLNCHANNEL"/>
</dbReference>
<evidence type="ECO:0000256" key="8">
    <source>
        <dbReference type="SAM" id="MobiDB-lite"/>
    </source>
</evidence>
<evidence type="ECO:0000313" key="9">
    <source>
        <dbReference type="Proteomes" id="UP000085678"/>
    </source>
</evidence>
<dbReference type="GO" id="GO:0005681">
    <property type="term" value="C:spliceosomal complex"/>
    <property type="evidence" value="ECO:0007669"/>
    <property type="project" value="TreeGrafter"/>
</dbReference>
<dbReference type="Gene3D" id="2.30.29.30">
    <property type="entry name" value="Pleckstrin-homology domain (PH domain)/Phosphotyrosine-binding domain (PTB)"/>
    <property type="match status" value="1"/>
</dbReference>
<evidence type="ECO:0000313" key="10">
    <source>
        <dbReference type="RefSeq" id="XP_013393818.1"/>
    </source>
</evidence>
<name>A0A1S3I6I6_LINAN</name>
<feature type="region of interest" description="Disordered" evidence="8">
    <location>
        <begin position="89"/>
        <end position="122"/>
    </location>
</feature>
<feature type="compositionally biased region" description="Polar residues" evidence="8">
    <location>
        <begin position="166"/>
        <end position="187"/>
    </location>
</feature>
<evidence type="ECO:0000256" key="3">
    <source>
        <dbReference type="ARBA" id="ARBA00007054"/>
    </source>
</evidence>
<dbReference type="GO" id="GO:0000387">
    <property type="term" value="P:spliceosomal snRNP assembly"/>
    <property type="evidence" value="ECO:0007669"/>
    <property type="project" value="InterPro"/>
</dbReference>
<evidence type="ECO:0000256" key="5">
    <source>
        <dbReference type="ARBA" id="ARBA00022490"/>
    </source>
</evidence>
<dbReference type="InterPro" id="IPR011993">
    <property type="entry name" value="PH-like_dom_sf"/>
</dbReference>
<evidence type="ECO:0000256" key="1">
    <source>
        <dbReference type="ARBA" id="ARBA00004123"/>
    </source>
</evidence>
<dbReference type="GO" id="GO:0006884">
    <property type="term" value="P:cell volume homeostasis"/>
    <property type="evidence" value="ECO:0007669"/>
    <property type="project" value="InterPro"/>
</dbReference>
<dbReference type="GO" id="GO:0005829">
    <property type="term" value="C:cytosol"/>
    <property type="evidence" value="ECO:0007669"/>
    <property type="project" value="InterPro"/>
</dbReference>
<dbReference type="Proteomes" id="UP000085678">
    <property type="component" value="Unplaced"/>
</dbReference>
<accession>A0A1S3I6I6</accession>
<evidence type="ECO:0000256" key="2">
    <source>
        <dbReference type="ARBA" id="ARBA00004496"/>
    </source>
</evidence>
<feature type="compositionally biased region" description="Acidic residues" evidence="8">
    <location>
        <begin position="148"/>
        <end position="164"/>
    </location>
</feature>
<dbReference type="KEGG" id="lak:106161416"/>
<dbReference type="AlphaFoldDB" id="A0A1S3I6I6"/>
<keyword evidence="5" id="KW-0963">Cytoplasm</keyword>
<feature type="region of interest" description="Disordered" evidence="8">
    <location>
        <begin position="142"/>
        <end position="213"/>
    </location>
</feature>
<proteinExistence type="inferred from homology"/>
<dbReference type="GO" id="GO:0005886">
    <property type="term" value="C:plasma membrane"/>
    <property type="evidence" value="ECO:0007669"/>
    <property type="project" value="InterPro"/>
</dbReference>
<dbReference type="InterPro" id="IPR039924">
    <property type="entry name" value="ICln/Lot5/Saf5"/>
</dbReference>
<keyword evidence="9" id="KW-1185">Reference proteome</keyword>
<dbReference type="RefSeq" id="XP_013393818.1">
    <property type="nucleotide sequence ID" value="XM_013538364.2"/>
</dbReference>
<dbReference type="Pfam" id="PF03517">
    <property type="entry name" value="Voldacs"/>
    <property type="match status" value="1"/>
</dbReference>
<dbReference type="OrthoDB" id="19714at2759"/>
<evidence type="ECO:0000256" key="6">
    <source>
        <dbReference type="ARBA" id="ARBA00023242"/>
    </source>
</evidence>
<sequence length="213" mass="23479">MVVLTNFPPPAEGIRCEQSNTEVHVKGIKNPQSRVLGKGTLYIAESRLSWVGEDEKGFSLEYPSISLHAVSRDLSAFSQECLYLMVEGDLGEPEGQNGHSGADEEEEDDEGEDEQPITEFRFVPQDKGQLDAMFEAMSECQVLHPDQADSDSGEDDFFGEEGEEGNSATLQHLESIFSVGTTETNGQAGEEAMQEEEEEDMETGQFEDADIDK</sequence>
<comment type="function">
    <text evidence="7">Involved in both the assembly of spliceosomal snRNPs and the methylation of Sm proteins. Chaperone that regulates the assembly of spliceosomal U1, U2, U4 and U5 small nuclear ribonucleoproteins (snRNPs), the building blocks of the spliceosome, and thereby plays an important role in the splicing of cellular pre-mRNAs. Most spliceosomal snRNPs contain a common set of Sm proteins SNRPB, SNRPD1, SNRPD2, SNRPD3, SNRPE, SNRPF and SNRPG that assemble in a heptameric protein ring on the Sm site of the small nuclear RNA to form the core snRNP (Sm core). In the cytosol, the Sm proteins SNRPD1, SNRPD2, SNRPE, SNRPF and SNRPG are trapped in an inactive 6S pICln-Sm complex by the chaperone CLNS1A that controls the assembly of the core snRNP. Dissociation by the SMN complex of CLNS1A from the trapped Sm proteins and their transfer to an SMN-Sm complex triggers the assembly of core snRNPs and their transport to the nucleus.</text>
</comment>
<organism evidence="9 10">
    <name type="scientific">Lingula anatina</name>
    <name type="common">Brachiopod</name>
    <name type="synonym">Lingula unguis</name>
    <dbReference type="NCBI Taxonomy" id="7574"/>
    <lineage>
        <taxon>Eukaryota</taxon>
        <taxon>Metazoa</taxon>
        <taxon>Spiralia</taxon>
        <taxon>Lophotrochozoa</taxon>
        <taxon>Brachiopoda</taxon>
        <taxon>Linguliformea</taxon>
        <taxon>Lingulata</taxon>
        <taxon>Lingulida</taxon>
        <taxon>Linguloidea</taxon>
        <taxon>Lingulidae</taxon>
        <taxon>Lingula</taxon>
    </lineage>
</organism>
<keyword evidence="6" id="KW-0539">Nucleus</keyword>
<feature type="compositionally biased region" description="Acidic residues" evidence="8">
    <location>
        <begin position="192"/>
        <end position="213"/>
    </location>
</feature>
<dbReference type="GeneID" id="106161416"/>
<protein>
    <recommendedName>
        <fullName evidence="4">Methylosome subunit pICln</fullName>
    </recommendedName>
</protein>
<gene>
    <name evidence="10" type="primary">LOC106161416</name>
</gene>